<feature type="domain" description="Glucose/Sorbosone dehydrogenase" evidence="1">
    <location>
        <begin position="129"/>
        <end position="328"/>
    </location>
</feature>
<accession>A0A437QA52</accession>
<protein>
    <submittedName>
        <fullName evidence="2">Sugar dehydrogenase</fullName>
    </submittedName>
</protein>
<sequence length="409" mass="44855">MRAHNAQGCRVGDQSMHKHKRWIAGSVLILSSTLSAAGSTIDTYQQTLVLGTERFTVTVPQGYQLSVFSTAVPRPRMLSHGEVAGEVLVGSGAGAIYRLTPPDYKAQRITPQFRYPHSVLWHEKALWVASSEGVYRTQLNRQENRLEAIEKVFAMPASGGHSSRTLVAGPDGSLYVSIGISGNCSNQYLSETYAFNERRGGVWRLQKKAGRWQADVFSSGLRNPVGLAWSPHEQRLYATNNGPDHLGFEQPPEQLVALSAGSFHGMPWYQYDGEQVFRDRCQRSQPPQHKDQVEHPVTTFPARQAPLGLDFVPEQSVYGSLSGQLLVAFHGSWAVDATGSAASRRPPKITALHLEDGAVITQQDIVSGFQLDDGQRWARPVDLLALPDGSILFSSDGPTSAIFKLTPIP</sequence>
<dbReference type="Proteomes" id="UP000282818">
    <property type="component" value="Unassembled WGS sequence"/>
</dbReference>
<dbReference type="InterPro" id="IPR012938">
    <property type="entry name" value="Glc/Sorbosone_DH"/>
</dbReference>
<dbReference type="Pfam" id="PF07995">
    <property type="entry name" value="GSDH"/>
    <property type="match status" value="1"/>
</dbReference>
<gene>
    <name evidence="2" type="ORF">EOE65_05510</name>
</gene>
<dbReference type="PANTHER" id="PTHR19328">
    <property type="entry name" value="HEDGEHOG-INTERACTING PROTEIN"/>
    <property type="match status" value="1"/>
</dbReference>
<proteinExistence type="predicted"/>
<evidence type="ECO:0000313" key="2">
    <source>
        <dbReference type="EMBL" id="RVU31442.1"/>
    </source>
</evidence>
<reference evidence="2 3" key="1">
    <citation type="submission" date="2019-01" db="EMBL/GenBank/DDBJ databases">
        <authorList>
            <person name="Chen W.-M."/>
        </authorList>
    </citation>
    <scope>NUCLEOTIDE SEQUENCE [LARGE SCALE GENOMIC DNA]</scope>
    <source>
        <strain evidence="2 3">HPM-16</strain>
    </source>
</reference>
<dbReference type="EMBL" id="SACQ01000002">
    <property type="protein sequence ID" value="RVU31442.1"/>
    <property type="molecule type" value="Genomic_DNA"/>
</dbReference>
<dbReference type="SUPFAM" id="SSF50952">
    <property type="entry name" value="Soluble quinoprotein glucose dehydrogenase"/>
    <property type="match status" value="1"/>
</dbReference>
<dbReference type="InterPro" id="IPR011041">
    <property type="entry name" value="Quinoprot_gluc/sorb_DH_b-prop"/>
</dbReference>
<organism evidence="2 3">
    <name type="scientific">Neptunomonas marina</name>
    <dbReference type="NCBI Taxonomy" id="1815562"/>
    <lineage>
        <taxon>Bacteria</taxon>
        <taxon>Pseudomonadati</taxon>
        <taxon>Pseudomonadota</taxon>
        <taxon>Gammaproteobacteria</taxon>
        <taxon>Oceanospirillales</taxon>
        <taxon>Oceanospirillaceae</taxon>
        <taxon>Neptunomonas</taxon>
    </lineage>
</organism>
<evidence type="ECO:0000313" key="3">
    <source>
        <dbReference type="Proteomes" id="UP000282818"/>
    </source>
</evidence>
<evidence type="ECO:0000259" key="1">
    <source>
        <dbReference type="Pfam" id="PF07995"/>
    </source>
</evidence>
<dbReference type="AlphaFoldDB" id="A0A437QA52"/>
<comment type="caution">
    <text evidence="2">The sequence shown here is derived from an EMBL/GenBank/DDBJ whole genome shotgun (WGS) entry which is preliminary data.</text>
</comment>
<dbReference type="Gene3D" id="2.120.10.30">
    <property type="entry name" value="TolB, C-terminal domain"/>
    <property type="match status" value="1"/>
</dbReference>
<name>A0A437QA52_9GAMM</name>
<dbReference type="PANTHER" id="PTHR19328:SF53">
    <property type="entry name" value="MEMBRANE PROTEIN"/>
    <property type="match status" value="1"/>
</dbReference>
<keyword evidence="3" id="KW-1185">Reference proteome</keyword>
<dbReference type="InterPro" id="IPR011042">
    <property type="entry name" value="6-blade_b-propeller_TolB-like"/>
</dbReference>